<reference evidence="2 3" key="1">
    <citation type="journal article" date="2021" name="Nat. Commun.">
        <title>Genetic determinants of endophytism in the Arabidopsis root mycobiome.</title>
        <authorList>
            <person name="Mesny F."/>
            <person name="Miyauchi S."/>
            <person name="Thiergart T."/>
            <person name="Pickel B."/>
            <person name="Atanasova L."/>
            <person name="Karlsson M."/>
            <person name="Huettel B."/>
            <person name="Barry K.W."/>
            <person name="Haridas S."/>
            <person name="Chen C."/>
            <person name="Bauer D."/>
            <person name="Andreopoulos W."/>
            <person name="Pangilinan J."/>
            <person name="LaButti K."/>
            <person name="Riley R."/>
            <person name="Lipzen A."/>
            <person name="Clum A."/>
            <person name="Drula E."/>
            <person name="Henrissat B."/>
            <person name="Kohler A."/>
            <person name="Grigoriev I.V."/>
            <person name="Martin F.M."/>
            <person name="Hacquard S."/>
        </authorList>
    </citation>
    <scope>NUCLEOTIDE SEQUENCE [LARGE SCALE GENOMIC DNA]</scope>
    <source>
        <strain evidence="2 3">MPI-CAGE-CH-0241</strain>
    </source>
</reference>
<dbReference type="InterPro" id="IPR035994">
    <property type="entry name" value="Nucleoside_phosphorylase_sf"/>
</dbReference>
<dbReference type="SUPFAM" id="SSF53167">
    <property type="entry name" value="Purine and uridine phosphorylases"/>
    <property type="match status" value="1"/>
</dbReference>
<dbReference type="OrthoDB" id="1577640at2759"/>
<dbReference type="AlphaFoldDB" id="A0A9P9AHS8"/>
<dbReference type="PANTHER" id="PTHR46082">
    <property type="entry name" value="ATP/GTP-BINDING PROTEIN-RELATED"/>
    <property type="match status" value="1"/>
</dbReference>
<organism evidence="2 3">
    <name type="scientific">Thelonectria olida</name>
    <dbReference type="NCBI Taxonomy" id="1576542"/>
    <lineage>
        <taxon>Eukaryota</taxon>
        <taxon>Fungi</taxon>
        <taxon>Dikarya</taxon>
        <taxon>Ascomycota</taxon>
        <taxon>Pezizomycotina</taxon>
        <taxon>Sordariomycetes</taxon>
        <taxon>Hypocreomycetidae</taxon>
        <taxon>Hypocreales</taxon>
        <taxon>Nectriaceae</taxon>
        <taxon>Thelonectria</taxon>
    </lineage>
</organism>
<dbReference type="GO" id="GO:0009116">
    <property type="term" value="P:nucleoside metabolic process"/>
    <property type="evidence" value="ECO:0007669"/>
    <property type="project" value="InterPro"/>
</dbReference>
<dbReference type="Proteomes" id="UP000777438">
    <property type="component" value="Unassembled WGS sequence"/>
</dbReference>
<dbReference type="InterPro" id="IPR000845">
    <property type="entry name" value="Nucleoside_phosphorylase_d"/>
</dbReference>
<comment type="caution">
    <text evidence="2">The sequence shown here is derived from an EMBL/GenBank/DDBJ whole genome shotgun (WGS) entry which is preliminary data.</text>
</comment>
<dbReference type="EMBL" id="JAGPYM010000025">
    <property type="protein sequence ID" value="KAH6880688.1"/>
    <property type="molecule type" value="Genomic_DNA"/>
</dbReference>
<keyword evidence="3" id="KW-1185">Reference proteome</keyword>
<dbReference type="PANTHER" id="PTHR46082:SF11">
    <property type="entry name" value="AAA+ ATPASE DOMAIN-CONTAINING PROTEIN-RELATED"/>
    <property type="match status" value="1"/>
</dbReference>
<sequence>MPPKSKLVRTHDDYTVAVVCALELEMSAVRFMLDHEHDDLPTDDADPLNYILGDLHGHNVVLTCLPGTQGKAAAAFVAAHLARSFRRTQWRFFVGIGGGVPTSKQDIRLGDVVVGMPDGKYGGVVQYDLGRDSEGGFHLTGFLMPPPTEVINAVGKMRASHRVGKNRIEEFLSAVMDKGQSEGWDIQEYERPHDDDILFEAGYSHQIKGSSCRTCDQTRRVQRPARRSTSPKIHYGLIASGDSVIKRSKRRDEVLEKVGEVLCFEMEAAGMMTESPCIVVRGISDYADSHKNDNWHGYAAATAAACTKELLSYL</sequence>
<gene>
    <name evidence="2" type="ORF">B0T10DRAFT_495111</name>
</gene>
<dbReference type="Pfam" id="PF01048">
    <property type="entry name" value="PNP_UDP_1"/>
    <property type="match status" value="1"/>
</dbReference>
<dbReference type="Gene3D" id="3.40.50.1580">
    <property type="entry name" value="Nucleoside phosphorylase domain"/>
    <property type="match status" value="1"/>
</dbReference>
<feature type="domain" description="Nucleoside phosphorylase" evidence="1">
    <location>
        <begin position="15"/>
        <end position="304"/>
    </location>
</feature>
<protein>
    <submittedName>
        <fullName evidence="2">Nucleoside phosphorylase domain-containing protein</fullName>
    </submittedName>
</protein>
<evidence type="ECO:0000313" key="2">
    <source>
        <dbReference type="EMBL" id="KAH6880688.1"/>
    </source>
</evidence>
<evidence type="ECO:0000259" key="1">
    <source>
        <dbReference type="Pfam" id="PF01048"/>
    </source>
</evidence>
<dbReference type="GO" id="GO:0003824">
    <property type="term" value="F:catalytic activity"/>
    <property type="evidence" value="ECO:0007669"/>
    <property type="project" value="InterPro"/>
</dbReference>
<dbReference type="InterPro" id="IPR053137">
    <property type="entry name" value="NLR-like"/>
</dbReference>
<evidence type="ECO:0000313" key="3">
    <source>
        <dbReference type="Proteomes" id="UP000777438"/>
    </source>
</evidence>
<proteinExistence type="predicted"/>
<name>A0A9P9AHS8_9HYPO</name>
<accession>A0A9P9AHS8</accession>